<feature type="compositionally biased region" description="Low complexity" evidence="1">
    <location>
        <begin position="1101"/>
        <end position="1114"/>
    </location>
</feature>
<name>A0A1Y1UST3_9TREE</name>
<evidence type="ECO:0000313" key="2">
    <source>
        <dbReference type="EMBL" id="ORX41071.1"/>
    </source>
</evidence>
<comment type="caution">
    <text evidence="2">The sequence shown here is derived from an EMBL/GenBank/DDBJ whole genome shotgun (WGS) entry which is preliminary data.</text>
</comment>
<feature type="compositionally biased region" description="Low complexity" evidence="1">
    <location>
        <begin position="98"/>
        <end position="108"/>
    </location>
</feature>
<feature type="compositionally biased region" description="Basic residues" evidence="1">
    <location>
        <begin position="1343"/>
        <end position="1353"/>
    </location>
</feature>
<feature type="compositionally biased region" description="Polar residues" evidence="1">
    <location>
        <begin position="85"/>
        <end position="97"/>
    </location>
</feature>
<accession>A0A1Y1UST3</accession>
<feature type="compositionally biased region" description="Polar residues" evidence="1">
    <location>
        <begin position="525"/>
        <end position="537"/>
    </location>
</feature>
<feature type="compositionally biased region" description="Basic and acidic residues" evidence="1">
    <location>
        <begin position="479"/>
        <end position="490"/>
    </location>
</feature>
<dbReference type="OrthoDB" id="185618at2759"/>
<feature type="compositionally biased region" description="Basic and acidic residues" evidence="1">
    <location>
        <begin position="538"/>
        <end position="552"/>
    </location>
</feature>
<feature type="compositionally biased region" description="Polar residues" evidence="1">
    <location>
        <begin position="636"/>
        <end position="650"/>
    </location>
</feature>
<feature type="region of interest" description="Disordered" evidence="1">
    <location>
        <begin position="1101"/>
        <end position="1353"/>
    </location>
</feature>
<dbReference type="RefSeq" id="XP_021874750.1">
    <property type="nucleotide sequence ID" value="XM_022018802.1"/>
</dbReference>
<dbReference type="InParanoid" id="A0A1Y1UST3"/>
<dbReference type="Proteomes" id="UP000193218">
    <property type="component" value="Unassembled WGS sequence"/>
</dbReference>
<feature type="region of interest" description="Disordered" evidence="1">
    <location>
        <begin position="130"/>
        <end position="182"/>
    </location>
</feature>
<feature type="compositionally biased region" description="Low complexity" evidence="1">
    <location>
        <begin position="59"/>
        <end position="78"/>
    </location>
</feature>
<feature type="compositionally biased region" description="Polar residues" evidence="1">
    <location>
        <begin position="308"/>
        <end position="318"/>
    </location>
</feature>
<feature type="compositionally biased region" description="Low complexity" evidence="1">
    <location>
        <begin position="732"/>
        <end position="752"/>
    </location>
</feature>
<feature type="compositionally biased region" description="Polar residues" evidence="1">
    <location>
        <begin position="759"/>
        <end position="779"/>
    </location>
</feature>
<feature type="compositionally biased region" description="Polar residues" evidence="1">
    <location>
        <begin position="1269"/>
        <end position="1293"/>
    </location>
</feature>
<sequence>MSQYPLPSDIDTPSRLFGGAARQSSNRRIHQISSPYSRPASYTGPSASTQGGDADSTFGSPAGASGSRAAGSLISSASTRDLPHSVSTSTVASGMTRSGSLPSLTSTPSGGIISGFKSIFSRPLQWLATPSRGTKRDADVEDQESPVTQRRANGHVEPATRHESRLTHTNNMLPPLPPNVVLSPRNRVAATRGQSSRLLHTVRSLPHLDPPGSVFNTPSTSTRTSGVLTRSRRVNTEEMDEAVQASDNETWSPWKDRNRAASPRVLPPRSATPSKRGSAAVEHPLPSQSPFRPTRSPSQRANGGGLARSNTTANTTSFARAGSVMSDISMGKESMRSPRRGASMLFGQREDNMSVDGDRPGSSLGFFARERWESGSARPDSPMRNGTPQRRGQLIWDAEKGFIREDELSGNRAAAKLVGKNEAERILFALEAQRSTPLRSASPIVPGGSLPPELIGASSRTLRQAISVPLATAMAGETARGRRDKDRSENKASMMISPYGRRRQVDDATRDQRRSETRQRDEESTASSEPRQLTPSDRTSRGETDFSMHSESEAEVAPTPRRSSRNKRREQTPEQTTPKARKTGKGKAAGASARESKQDSPTKSTRRSKRHAERVNSPAPPEADKSVPPVPAVPTITETAPSPDTKSHSTYAPRAEGEVSREASSLRAKSNVTKRTHTASVSLSNSRATSPSSSGRFSAKEEDLPPMEELEAPKIPFNSFSGVSFALDKPAPKTQTSTPTSAPPAASTNLSSRIGPAKNDQSSLNVPNRVSSGPLSRINSSRPRASSPLASGSIVAAPESPPSVPAPPAEPPAGGIFPLSSSMPSTTPTKPPPSSLFAGIGSNDAPKKSLGSGLGKPPQADSSSSEVPDFFGRKAQANSGTSTSTTSPFNFGVPSAPPQPTPAAPFSFGAQASTSGSRDASITPAEPAKATPAASSPFSFGTPAAAPTSTSKPAFSFGSSSAAPSSQPAEPSKPFGGFTFGQQPQDTAKPAPKRAGDSSGTDAGFSFSKPAESTRAAAKPAFSFGTTSAPAPPAPAHMTSEPSKPAFTFGAPPSAEKSKDDAPKPSGFTFGAPANTTPAAAPAAAPSFTFGKPTEAAAAAPTFGFGSTSTTPSSEPKNNPFGGGVSSTSSFGGFGSAAPAANATSSIAPSTSSPFGSTPSAAPASTGFTFGAPSITAPPANPFGGASASSNPQVNSFGGGSSTPTNPFGQSPMPTPSPGTGSAGFNFNFGAAPSAGNGVAAAPSPSFAFGQSSQPSPSTPSSTPFQFGAGSTPQSTGSTFGFGNAAQTTPGQSQPFVFGGAGGAVNGAQNNAPRFGSPGPGGPPPESPGGFSMGAAPESPSGRKIKPLRRAKR</sequence>
<feature type="compositionally biased region" description="Polar residues" evidence="1">
    <location>
        <begin position="910"/>
        <end position="920"/>
    </location>
</feature>
<gene>
    <name evidence="2" type="ORF">BD324DRAFT_654664</name>
</gene>
<dbReference type="STRING" id="4999.A0A1Y1UST3"/>
<feature type="compositionally biased region" description="Low complexity" evidence="1">
    <location>
        <begin position="1068"/>
        <end position="1089"/>
    </location>
</feature>
<dbReference type="GeneID" id="33560611"/>
<dbReference type="EMBL" id="NBSH01000001">
    <property type="protein sequence ID" value="ORX41071.1"/>
    <property type="molecule type" value="Genomic_DNA"/>
</dbReference>
<feature type="compositionally biased region" description="Low complexity" evidence="1">
    <location>
        <begin position="1126"/>
        <end position="1169"/>
    </location>
</feature>
<feature type="compositionally biased region" description="Polar residues" evidence="1">
    <location>
        <begin position="214"/>
        <end position="228"/>
    </location>
</feature>
<feature type="compositionally biased region" description="Low complexity" evidence="1">
    <location>
        <begin position="818"/>
        <end position="828"/>
    </location>
</feature>
<feature type="compositionally biased region" description="Polar residues" evidence="1">
    <location>
        <begin position="678"/>
        <end position="696"/>
    </location>
</feature>
<feature type="compositionally biased region" description="Polar residues" evidence="1">
    <location>
        <begin position="876"/>
        <end position="889"/>
    </location>
</feature>
<reference evidence="2 3" key="1">
    <citation type="submission" date="2017-03" db="EMBL/GenBank/DDBJ databases">
        <title>Widespread Adenine N6-methylation of Active Genes in Fungi.</title>
        <authorList>
            <consortium name="DOE Joint Genome Institute"/>
            <person name="Mondo S.J."/>
            <person name="Dannebaum R.O."/>
            <person name="Kuo R.C."/>
            <person name="Louie K.B."/>
            <person name="Bewick A.J."/>
            <person name="Labutti K."/>
            <person name="Haridas S."/>
            <person name="Kuo A."/>
            <person name="Salamov A."/>
            <person name="Ahrendt S.R."/>
            <person name="Lau R."/>
            <person name="Bowen B.P."/>
            <person name="Lipzen A."/>
            <person name="Sullivan W."/>
            <person name="Andreopoulos W.B."/>
            <person name="Clum A."/>
            <person name="Lindquist E."/>
            <person name="Daum C."/>
            <person name="Northen T.R."/>
            <person name="Ramamoorthy G."/>
            <person name="Schmitz R.J."/>
            <person name="Gryganskyi A."/>
            <person name="Culley D."/>
            <person name="Magnuson J."/>
            <person name="James T.Y."/>
            <person name="O'Malley M.A."/>
            <person name="Stajich J.E."/>
            <person name="Spatafora J.W."/>
            <person name="Visel A."/>
            <person name="Grigoriev I.V."/>
        </authorList>
    </citation>
    <scope>NUCLEOTIDE SEQUENCE [LARGE SCALE GENOMIC DNA]</scope>
    <source>
        <strain evidence="2 3">NRRL Y-17943</strain>
    </source>
</reference>
<keyword evidence="3" id="KW-1185">Reference proteome</keyword>
<evidence type="ECO:0000313" key="3">
    <source>
        <dbReference type="Proteomes" id="UP000193218"/>
    </source>
</evidence>
<feature type="region of interest" description="Disordered" evidence="1">
    <location>
        <begin position="473"/>
        <end position="1089"/>
    </location>
</feature>
<feature type="compositionally biased region" description="Low complexity" evidence="1">
    <location>
        <begin position="923"/>
        <end position="974"/>
    </location>
</feature>
<feature type="compositionally biased region" description="Low complexity" evidence="1">
    <location>
        <begin position="1218"/>
        <end position="1264"/>
    </location>
</feature>
<feature type="compositionally biased region" description="Low complexity" evidence="1">
    <location>
        <begin position="1306"/>
        <end position="1317"/>
    </location>
</feature>
<evidence type="ECO:0000256" key="1">
    <source>
        <dbReference type="SAM" id="MobiDB-lite"/>
    </source>
</evidence>
<feature type="compositionally biased region" description="Polar residues" evidence="1">
    <location>
        <begin position="286"/>
        <end position="301"/>
    </location>
</feature>
<feature type="compositionally biased region" description="Pro residues" evidence="1">
    <location>
        <begin position="799"/>
        <end position="811"/>
    </location>
</feature>
<organism evidence="2 3">
    <name type="scientific">Kockovaella imperatae</name>
    <dbReference type="NCBI Taxonomy" id="4999"/>
    <lineage>
        <taxon>Eukaryota</taxon>
        <taxon>Fungi</taxon>
        <taxon>Dikarya</taxon>
        <taxon>Basidiomycota</taxon>
        <taxon>Agaricomycotina</taxon>
        <taxon>Tremellomycetes</taxon>
        <taxon>Tremellales</taxon>
        <taxon>Cuniculitremaceae</taxon>
        <taxon>Kockovaella</taxon>
    </lineage>
</organism>
<feature type="compositionally biased region" description="Basic and acidic residues" evidence="1">
    <location>
        <begin position="503"/>
        <end position="523"/>
    </location>
</feature>
<feature type="region of interest" description="Disordered" evidence="1">
    <location>
        <begin position="204"/>
        <end position="339"/>
    </location>
</feature>
<feature type="compositionally biased region" description="Polar residues" evidence="1">
    <location>
        <begin position="1187"/>
        <end position="1208"/>
    </location>
</feature>
<proteinExistence type="predicted"/>
<protein>
    <submittedName>
        <fullName evidence="2">Uncharacterized protein</fullName>
    </submittedName>
</protein>
<feature type="compositionally biased region" description="Low complexity" evidence="1">
    <location>
        <begin position="780"/>
        <end position="798"/>
    </location>
</feature>
<feature type="region of interest" description="Disordered" evidence="1">
    <location>
        <begin position="1"/>
        <end position="108"/>
    </location>
</feature>